<evidence type="ECO:0000313" key="3">
    <source>
        <dbReference type="Proteomes" id="UP000275078"/>
    </source>
</evidence>
<protein>
    <submittedName>
        <fullName evidence="2">Uncharacterized protein</fullName>
    </submittedName>
</protein>
<gene>
    <name evidence="2" type="ORF">BJ508DRAFT_226217</name>
</gene>
<organism evidence="2 3">
    <name type="scientific">Ascobolus immersus RN42</name>
    <dbReference type="NCBI Taxonomy" id="1160509"/>
    <lineage>
        <taxon>Eukaryota</taxon>
        <taxon>Fungi</taxon>
        <taxon>Dikarya</taxon>
        <taxon>Ascomycota</taxon>
        <taxon>Pezizomycotina</taxon>
        <taxon>Pezizomycetes</taxon>
        <taxon>Pezizales</taxon>
        <taxon>Ascobolaceae</taxon>
        <taxon>Ascobolus</taxon>
    </lineage>
</organism>
<evidence type="ECO:0000313" key="2">
    <source>
        <dbReference type="EMBL" id="RPA80985.1"/>
    </source>
</evidence>
<dbReference type="Proteomes" id="UP000275078">
    <property type="component" value="Unassembled WGS sequence"/>
</dbReference>
<feature type="chain" id="PRO_5018118926" evidence="1">
    <location>
        <begin position="19"/>
        <end position="125"/>
    </location>
</feature>
<reference evidence="2 3" key="1">
    <citation type="journal article" date="2018" name="Nat. Ecol. Evol.">
        <title>Pezizomycetes genomes reveal the molecular basis of ectomycorrhizal truffle lifestyle.</title>
        <authorList>
            <person name="Murat C."/>
            <person name="Payen T."/>
            <person name="Noel B."/>
            <person name="Kuo A."/>
            <person name="Morin E."/>
            <person name="Chen J."/>
            <person name="Kohler A."/>
            <person name="Krizsan K."/>
            <person name="Balestrini R."/>
            <person name="Da Silva C."/>
            <person name="Montanini B."/>
            <person name="Hainaut M."/>
            <person name="Levati E."/>
            <person name="Barry K.W."/>
            <person name="Belfiori B."/>
            <person name="Cichocki N."/>
            <person name="Clum A."/>
            <person name="Dockter R.B."/>
            <person name="Fauchery L."/>
            <person name="Guy J."/>
            <person name="Iotti M."/>
            <person name="Le Tacon F."/>
            <person name="Lindquist E.A."/>
            <person name="Lipzen A."/>
            <person name="Malagnac F."/>
            <person name="Mello A."/>
            <person name="Molinier V."/>
            <person name="Miyauchi S."/>
            <person name="Poulain J."/>
            <person name="Riccioni C."/>
            <person name="Rubini A."/>
            <person name="Sitrit Y."/>
            <person name="Splivallo R."/>
            <person name="Traeger S."/>
            <person name="Wang M."/>
            <person name="Zifcakova L."/>
            <person name="Wipf D."/>
            <person name="Zambonelli A."/>
            <person name="Paolocci F."/>
            <person name="Nowrousian M."/>
            <person name="Ottonello S."/>
            <person name="Baldrian P."/>
            <person name="Spatafora J.W."/>
            <person name="Henrissat B."/>
            <person name="Nagy L.G."/>
            <person name="Aury J.M."/>
            <person name="Wincker P."/>
            <person name="Grigoriev I.V."/>
            <person name="Bonfante P."/>
            <person name="Martin F.M."/>
        </authorList>
    </citation>
    <scope>NUCLEOTIDE SEQUENCE [LARGE SCALE GENOMIC DNA]</scope>
    <source>
        <strain evidence="2 3">RN42</strain>
    </source>
</reference>
<evidence type="ECO:0000256" key="1">
    <source>
        <dbReference type="SAM" id="SignalP"/>
    </source>
</evidence>
<proteinExistence type="predicted"/>
<name>A0A3N4I4F7_ASCIM</name>
<accession>A0A3N4I4F7</accession>
<dbReference type="AlphaFoldDB" id="A0A3N4I4F7"/>
<dbReference type="EMBL" id="ML119683">
    <property type="protein sequence ID" value="RPA80985.1"/>
    <property type="molecule type" value="Genomic_DNA"/>
</dbReference>
<feature type="signal peptide" evidence="1">
    <location>
        <begin position="1"/>
        <end position="18"/>
    </location>
</feature>
<keyword evidence="1" id="KW-0732">Signal</keyword>
<keyword evidence="3" id="KW-1185">Reference proteome</keyword>
<dbReference type="OrthoDB" id="2251794at2759"/>
<sequence length="125" mass="13105">MLFKNLLPLAAFIATAIAAVPSKSIIAEREASERSISARDIGDYCLSASLNASGRCEHESHCQYDGFTFSGGCPRDPGAVKCCVRRACATNIGTGICRNTNHGCAGGTWVTGKCPGDSTIRCCVN</sequence>